<evidence type="ECO:0000313" key="2">
    <source>
        <dbReference type="Proteomes" id="UP000439903"/>
    </source>
</evidence>
<dbReference type="Proteomes" id="UP000439903">
    <property type="component" value="Unassembled WGS sequence"/>
</dbReference>
<keyword evidence="2" id="KW-1185">Reference proteome</keyword>
<gene>
    <name evidence="1" type="ORF">F8M41_004294</name>
</gene>
<evidence type="ECO:0000313" key="1">
    <source>
        <dbReference type="EMBL" id="KAF0542823.1"/>
    </source>
</evidence>
<organism evidence="1 2">
    <name type="scientific">Gigaspora margarita</name>
    <dbReference type="NCBI Taxonomy" id="4874"/>
    <lineage>
        <taxon>Eukaryota</taxon>
        <taxon>Fungi</taxon>
        <taxon>Fungi incertae sedis</taxon>
        <taxon>Mucoromycota</taxon>
        <taxon>Glomeromycotina</taxon>
        <taxon>Glomeromycetes</taxon>
        <taxon>Diversisporales</taxon>
        <taxon>Gigasporaceae</taxon>
        <taxon>Gigaspora</taxon>
    </lineage>
</organism>
<protein>
    <submittedName>
        <fullName evidence="1">Uncharacterized protein</fullName>
    </submittedName>
</protein>
<dbReference type="OrthoDB" id="2412606at2759"/>
<sequence length="260" mass="30940">MSSFYILFPNSHPICLNLGCSTRPTASFFVISKNLPPFQSLQQKSEYTHLFTDKQLMSDGFMEAENFINLMRYHQLIEWFKSKPKFMEFSAEDNLERWEFLNSAKWIHLKEFRDDIEYVFINRRQKSQSNHIPHFIKLKDLANCKFIGYGDDYRPSDSSVNLEEWYLQGGFITITAQAFNIQDHIFDRLYKVFQYQSTLHVSSTWKVIICKIVEDNLVKNFDAFRCRQSLIALRMIRLSLKDGISRYFETDEFFYPKVVG</sequence>
<accession>A0A8H4ERT0</accession>
<comment type="caution">
    <text evidence="1">The sequence shown here is derived from an EMBL/GenBank/DDBJ whole genome shotgun (WGS) entry which is preliminary data.</text>
</comment>
<reference evidence="1 2" key="1">
    <citation type="journal article" date="2019" name="Environ. Microbiol.">
        <title>At the nexus of three kingdoms: the genome of the mycorrhizal fungus Gigaspora margarita provides insights into plant, endobacterial and fungal interactions.</title>
        <authorList>
            <person name="Venice F."/>
            <person name="Ghignone S."/>
            <person name="Salvioli di Fossalunga A."/>
            <person name="Amselem J."/>
            <person name="Novero M."/>
            <person name="Xianan X."/>
            <person name="Sedzielewska Toro K."/>
            <person name="Morin E."/>
            <person name="Lipzen A."/>
            <person name="Grigoriev I.V."/>
            <person name="Henrissat B."/>
            <person name="Martin F.M."/>
            <person name="Bonfante P."/>
        </authorList>
    </citation>
    <scope>NUCLEOTIDE SEQUENCE [LARGE SCALE GENOMIC DNA]</scope>
    <source>
        <strain evidence="1 2">BEG34</strain>
    </source>
</reference>
<proteinExistence type="predicted"/>
<name>A0A8H4ERT0_GIGMA</name>
<dbReference type="EMBL" id="WTPW01000140">
    <property type="protein sequence ID" value="KAF0542823.1"/>
    <property type="molecule type" value="Genomic_DNA"/>
</dbReference>
<dbReference type="AlphaFoldDB" id="A0A8H4ERT0"/>